<dbReference type="Proteomes" id="UP000321947">
    <property type="component" value="Unassembled WGS sequence"/>
</dbReference>
<dbReference type="AlphaFoldDB" id="A0A5D3CSU8"/>
<evidence type="ECO:0000313" key="4">
    <source>
        <dbReference type="Proteomes" id="UP000321393"/>
    </source>
</evidence>
<organism evidence="3 5">
    <name type="scientific">Cucumis melo var. makuwa</name>
    <name type="common">Oriental melon</name>
    <dbReference type="NCBI Taxonomy" id="1194695"/>
    <lineage>
        <taxon>Eukaryota</taxon>
        <taxon>Viridiplantae</taxon>
        <taxon>Streptophyta</taxon>
        <taxon>Embryophyta</taxon>
        <taxon>Tracheophyta</taxon>
        <taxon>Spermatophyta</taxon>
        <taxon>Magnoliopsida</taxon>
        <taxon>eudicotyledons</taxon>
        <taxon>Gunneridae</taxon>
        <taxon>Pentapetalae</taxon>
        <taxon>rosids</taxon>
        <taxon>fabids</taxon>
        <taxon>Cucurbitales</taxon>
        <taxon>Cucurbitaceae</taxon>
        <taxon>Benincaseae</taxon>
        <taxon>Cucumis</taxon>
    </lineage>
</organism>
<evidence type="ECO:0000313" key="2">
    <source>
        <dbReference type="EMBL" id="KAA0054454.1"/>
    </source>
</evidence>
<evidence type="ECO:0000256" key="1">
    <source>
        <dbReference type="SAM" id="MobiDB-lite"/>
    </source>
</evidence>
<dbReference type="EMBL" id="SSTD01009281">
    <property type="protein sequence ID" value="TYK14585.1"/>
    <property type="molecule type" value="Genomic_DNA"/>
</dbReference>
<proteinExistence type="predicted"/>
<dbReference type="InterPro" id="IPR004242">
    <property type="entry name" value="Transposase_21"/>
</dbReference>
<comment type="caution">
    <text evidence="3">The sequence shown here is derived from an EMBL/GenBank/DDBJ whole genome shotgun (WGS) entry which is preliminary data.</text>
</comment>
<dbReference type="Proteomes" id="UP000321393">
    <property type="component" value="Unassembled WGS sequence"/>
</dbReference>
<protein>
    <submittedName>
        <fullName evidence="3">Transposon, En/Spm-like protein</fullName>
    </submittedName>
</protein>
<evidence type="ECO:0000313" key="3">
    <source>
        <dbReference type="EMBL" id="TYK14585.1"/>
    </source>
</evidence>
<dbReference type="Pfam" id="PF02992">
    <property type="entry name" value="Transposase_21"/>
    <property type="match status" value="1"/>
</dbReference>
<reference evidence="4 5" key="1">
    <citation type="submission" date="2019-08" db="EMBL/GenBank/DDBJ databases">
        <title>Draft genome sequences of two oriental melons (Cucumis melo L. var makuwa).</title>
        <authorList>
            <person name="Kwon S.-Y."/>
        </authorList>
    </citation>
    <scope>NUCLEOTIDE SEQUENCE [LARGE SCALE GENOMIC DNA]</scope>
    <source>
        <strain evidence="5">cv. Chang Bougi</strain>
        <strain evidence="4">cv. SW 3</strain>
        <tissue evidence="3">Leaf</tissue>
    </source>
</reference>
<sequence length="176" mass="20108">MLGMLHDLQAPIEHEEETAEEEVRRFDTCPTCGESWYKASPIRGKKNPAQEGWKHFDSEFPEFASGPRNVRFGLTSDEFNPFGHMSTAYSTMSNFPTGFYESDDLFDFNVEEFNTIPDTPLVGNTSSVSQLAAPTPRRRQHSRNLKLDRYVAENGKIPHIYRSRPGQAYLATRRSL</sequence>
<gene>
    <name evidence="3" type="ORF">E5676_scaffold552G00810</name>
    <name evidence="2" type="ORF">E6C27_scaffold24G002210</name>
</gene>
<dbReference type="EMBL" id="SSTE01008830">
    <property type="protein sequence ID" value="KAA0054454.1"/>
    <property type="molecule type" value="Genomic_DNA"/>
</dbReference>
<accession>A0A5D3CSU8</accession>
<name>A0A5D3CSU8_CUCMM</name>
<evidence type="ECO:0000313" key="5">
    <source>
        <dbReference type="Proteomes" id="UP000321947"/>
    </source>
</evidence>
<feature type="region of interest" description="Disordered" evidence="1">
    <location>
        <begin position="1"/>
        <end position="25"/>
    </location>
</feature>